<evidence type="ECO:0000256" key="4">
    <source>
        <dbReference type="ARBA" id="ARBA00022723"/>
    </source>
</evidence>
<dbReference type="WBParaSite" id="Minc3s00987g19595">
    <property type="protein sequence ID" value="Minc3s00987g19595"/>
    <property type="gene ID" value="Minc3s00987g19595"/>
</dbReference>
<comment type="catalytic activity">
    <reaction evidence="1">
        <text>S-ubiquitinyl-[E2 ubiquitin-conjugating enzyme]-L-cysteine + [acceptor protein]-L-lysine = [E2 ubiquitin-conjugating enzyme]-L-cysteine + N(6)-ubiquitinyl-[acceptor protein]-L-lysine.</text>
        <dbReference type="EC" id="2.3.2.27"/>
    </reaction>
</comment>
<dbReference type="PROSITE" id="PS50089">
    <property type="entry name" value="ZF_RING_2"/>
    <property type="match status" value="1"/>
</dbReference>
<dbReference type="AlphaFoldDB" id="A0A914M055"/>
<evidence type="ECO:0000256" key="5">
    <source>
        <dbReference type="ARBA" id="ARBA00022771"/>
    </source>
</evidence>
<organism evidence="10 11">
    <name type="scientific">Meloidogyne incognita</name>
    <name type="common">Southern root-knot nematode worm</name>
    <name type="synonym">Oxyuris incognita</name>
    <dbReference type="NCBI Taxonomy" id="6306"/>
    <lineage>
        <taxon>Eukaryota</taxon>
        <taxon>Metazoa</taxon>
        <taxon>Ecdysozoa</taxon>
        <taxon>Nematoda</taxon>
        <taxon>Chromadorea</taxon>
        <taxon>Rhabditida</taxon>
        <taxon>Tylenchina</taxon>
        <taxon>Tylenchomorpha</taxon>
        <taxon>Tylenchoidea</taxon>
        <taxon>Meloidogynidae</taxon>
        <taxon>Meloidogyninae</taxon>
        <taxon>Meloidogyne</taxon>
        <taxon>Meloidogyne incognita group</taxon>
    </lineage>
</organism>
<keyword evidence="6" id="KW-0833">Ubl conjugation pathway</keyword>
<proteinExistence type="predicted"/>
<dbReference type="EC" id="2.3.2.27" evidence="2"/>
<dbReference type="Pfam" id="PF13639">
    <property type="entry name" value="zf-RING_2"/>
    <property type="match status" value="1"/>
</dbReference>
<keyword evidence="7" id="KW-0862">Zinc</keyword>
<evidence type="ECO:0000259" key="9">
    <source>
        <dbReference type="PROSITE" id="PS50089"/>
    </source>
</evidence>
<dbReference type="GO" id="GO:0008270">
    <property type="term" value="F:zinc ion binding"/>
    <property type="evidence" value="ECO:0007669"/>
    <property type="project" value="UniProtKB-KW"/>
</dbReference>
<dbReference type="InterPro" id="IPR045191">
    <property type="entry name" value="MBR1/2-like"/>
</dbReference>
<keyword evidence="5 8" id="KW-0863">Zinc-finger</keyword>
<dbReference type="PANTHER" id="PTHR22937:SF65">
    <property type="entry name" value="E3 UBIQUITIN-PROTEIN LIGASE ARK2C"/>
    <property type="match status" value="1"/>
</dbReference>
<evidence type="ECO:0000256" key="8">
    <source>
        <dbReference type="PROSITE-ProRule" id="PRU00175"/>
    </source>
</evidence>
<keyword evidence="4" id="KW-0479">Metal-binding</keyword>
<evidence type="ECO:0000256" key="2">
    <source>
        <dbReference type="ARBA" id="ARBA00012483"/>
    </source>
</evidence>
<evidence type="ECO:0000256" key="3">
    <source>
        <dbReference type="ARBA" id="ARBA00022679"/>
    </source>
</evidence>
<evidence type="ECO:0000313" key="11">
    <source>
        <dbReference type="WBParaSite" id="Minc3s00987g19595"/>
    </source>
</evidence>
<evidence type="ECO:0000256" key="6">
    <source>
        <dbReference type="ARBA" id="ARBA00022786"/>
    </source>
</evidence>
<protein>
    <recommendedName>
        <fullName evidence="2">RING-type E3 ubiquitin transferase</fullName>
        <ecNumber evidence="2">2.3.2.27</ecNumber>
    </recommendedName>
</protein>
<dbReference type="InterPro" id="IPR001841">
    <property type="entry name" value="Znf_RING"/>
</dbReference>
<dbReference type="InterPro" id="IPR013083">
    <property type="entry name" value="Znf_RING/FYVE/PHD"/>
</dbReference>
<dbReference type="SUPFAM" id="SSF57850">
    <property type="entry name" value="RING/U-box"/>
    <property type="match status" value="1"/>
</dbReference>
<dbReference type="Gene3D" id="3.30.40.10">
    <property type="entry name" value="Zinc/RING finger domain, C3HC4 (zinc finger)"/>
    <property type="match status" value="1"/>
</dbReference>
<dbReference type="SMART" id="SM00184">
    <property type="entry name" value="RING"/>
    <property type="match status" value="1"/>
</dbReference>
<reference evidence="11" key="1">
    <citation type="submission" date="2022-11" db="UniProtKB">
        <authorList>
            <consortium name="WormBaseParasite"/>
        </authorList>
    </citation>
    <scope>IDENTIFICATION</scope>
</reference>
<sequence length="87" mass="9892">MTYVMSRTFTTAVNIKIETEGVECSICLEKFEIGTFKQRLSCGHEFHELCILNWVYTKNENGIGLIESEKGCPICRREIKIEGTSSP</sequence>
<keyword evidence="3" id="KW-0808">Transferase</keyword>
<keyword evidence="10" id="KW-1185">Reference proteome</keyword>
<dbReference type="GO" id="GO:0061630">
    <property type="term" value="F:ubiquitin protein ligase activity"/>
    <property type="evidence" value="ECO:0007669"/>
    <property type="project" value="UniProtKB-EC"/>
</dbReference>
<evidence type="ECO:0000256" key="7">
    <source>
        <dbReference type="ARBA" id="ARBA00022833"/>
    </source>
</evidence>
<evidence type="ECO:0000313" key="10">
    <source>
        <dbReference type="Proteomes" id="UP000887563"/>
    </source>
</evidence>
<evidence type="ECO:0000256" key="1">
    <source>
        <dbReference type="ARBA" id="ARBA00000900"/>
    </source>
</evidence>
<dbReference type="PANTHER" id="PTHR22937">
    <property type="entry name" value="E3 UBIQUITIN-PROTEIN LIGASE RNF165"/>
    <property type="match status" value="1"/>
</dbReference>
<name>A0A914M055_MELIC</name>
<feature type="domain" description="RING-type" evidence="9">
    <location>
        <begin position="24"/>
        <end position="76"/>
    </location>
</feature>
<accession>A0A914M055</accession>
<dbReference type="Proteomes" id="UP000887563">
    <property type="component" value="Unplaced"/>
</dbReference>